<keyword evidence="4" id="KW-1185">Reference proteome</keyword>
<reference evidence="3 4" key="1">
    <citation type="submission" date="2019-08" db="EMBL/GenBank/DDBJ databases">
        <authorList>
            <person name="Seo M.-J."/>
        </authorList>
    </citation>
    <scope>NUCLEOTIDE SEQUENCE [LARGE SCALE GENOMIC DNA]</scope>
    <source>
        <strain evidence="3 4">KIGAM108</strain>
    </source>
</reference>
<proteinExistence type="inferred from homology"/>
<evidence type="ECO:0000313" key="3">
    <source>
        <dbReference type="EMBL" id="TYZ06733.1"/>
    </source>
</evidence>
<gene>
    <name evidence="3" type="ORF">FY528_16860</name>
</gene>
<feature type="domain" description="Protein SirB1 N-terminal" evidence="2">
    <location>
        <begin position="100"/>
        <end position="251"/>
    </location>
</feature>
<dbReference type="Pfam" id="PF13369">
    <property type="entry name" value="Transglut_core2"/>
    <property type="match status" value="1"/>
</dbReference>
<name>A0A5D6UTB8_9BACT</name>
<dbReference type="RefSeq" id="WP_149072198.1">
    <property type="nucleotide sequence ID" value="NZ_VTHL01000021.1"/>
</dbReference>
<comment type="similarity">
    <text evidence="1">Belongs to the UPF0162 family.</text>
</comment>
<dbReference type="Proteomes" id="UP000322791">
    <property type="component" value="Unassembled WGS sequence"/>
</dbReference>
<evidence type="ECO:0000313" key="4">
    <source>
        <dbReference type="Proteomes" id="UP000322791"/>
    </source>
</evidence>
<dbReference type="PANTHER" id="PTHR31350:SF21">
    <property type="entry name" value="F-BOX ONLY PROTEIN 21"/>
    <property type="match status" value="1"/>
</dbReference>
<sequence>MTNKEIKALISLLDDPEIAPQIQEKIQTLGESIIPFLEESWEETLNPDQQQRLENLIHHLQFDGLQQRLRVWRDSGGENLLEGMWLLNSYQYPDADLQALNRSIEQLRFEVWTLTRPAMHPADQVQTLNHILFKTHKFAANTQNFHSPANSMLQRVLETRRGNPLTLCVIYLLVAQRLGWPVYGVNLPNLFVLMFRPTNPNVEPFYINCYNRGLILSRTDIEHYIAQLNLTPNPMFLEPCSHLDIVRRALRNLAVSFEKIQEPAKAAEVTQLLSILLDAPETAPEAANDETED</sequence>
<accession>A0A5D6UTB8</accession>
<evidence type="ECO:0000259" key="2">
    <source>
        <dbReference type="Pfam" id="PF13369"/>
    </source>
</evidence>
<evidence type="ECO:0000256" key="1">
    <source>
        <dbReference type="ARBA" id="ARBA00007100"/>
    </source>
</evidence>
<dbReference type="PANTHER" id="PTHR31350">
    <property type="entry name" value="SI:DKEY-261L7.2"/>
    <property type="match status" value="1"/>
</dbReference>
<protein>
    <recommendedName>
        <fullName evidence="2">Protein SirB1 N-terminal domain-containing protein</fullName>
    </recommendedName>
</protein>
<dbReference type="EMBL" id="VTHL01000021">
    <property type="protein sequence ID" value="TYZ06733.1"/>
    <property type="molecule type" value="Genomic_DNA"/>
</dbReference>
<comment type="caution">
    <text evidence="3">The sequence shown here is derived from an EMBL/GenBank/DDBJ whole genome shotgun (WGS) entry which is preliminary data.</text>
</comment>
<dbReference type="InterPro" id="IPR032698">
    <property type="entry name" value="SirB1_N"/>
</dbReference>
<organism evidence="3 4">
    <name type="scientific">Hymenobacter lutimineralis</name>
    <dbReference type="NCBI Taxonomy" id="2606448"/>
    <lineage>
        <taxon>Bacteria</taxon>
        <taxon>Pseudomonadati</taxon>
        <taxon>Bacteroidota</taxon>
        <taxon>Cytophagia</taxon>
        <taxon>Cytophagales</taxon>
        <taxon>Hymenobacteraceae</taxon>
        <taxon>Hymenobacter</taxon>
    </lineage>
</organism>
<dbReference type="AlphaFoldDB" id="A0A5D6UTB8"/>